<sequence length="233" mass="25773">MAMRRSHICICSTAHVPADERAEIDALIARSPRRRGRVIVDHPDLSIEPHQYGFSVHLGIFDDPLERPDTLSPDLWRLLASAHDSGASWISFDCDEPPCAKFPIFEDDALRAAAPPDHPFTGQNLTMPQDPVASHAPYDDDTAPLAIATLYVALSDEERSIAAILEFDPDAEPGPACADLQTAQPHILNVSGAAYSRRTWEKLALRYFAPSPGLDAPQPLQRFLTWRARYLDA</sequence>
<organism evidence="2">
    <name type="scientific">hydrothermal vent metagenome</name>
    <dbReference type="NCBI Taxonomy" id="652676"/>
    <lineage>
        <taxon>unclassified sequences</taxon>
        <taxon>metagenomes</taxon>
        <taxon>ecological metagenomes</taxon>
    </lineage>
</organism>
<evidence type="ECO:0000313" key="2">
    <source>
        <dbReference type="EMBL" id="CUS45923.1"/>
    </source>
</evidence>
<feature type="domain" description="DUF5983" evidence="1">
    <location>
        <begin position="9"/>
        <end position="107"/>
    </location>
</feature>
<evidence type="ECO:0000259" key="1">
    <source>
        <dbReference type="Pfam" id="PF19419"/>
    </source>
</evidence>
<dbReference type="EMBL" id="CZQE01000315">
    <property type="protein sequence ID" value="CUS45923.1"/>
    <property type="molecule type" value="Genomic_DNA"/>
</dbReference>
<dbReference type="Pfam" id="PF19419">
    <property type="entry name" value="DUF5983"/>
    <property type="match status" value="1"/>
</dbReference>
<protein>
    <recommendedName>
        <fullName evidence="1">DUF5983 domain-containing protein</fullName>
    </recommendedName>
</protein>
<accession>A0A160TMC4</accession>
<reference evidence="2" key="1">
    <citation type="submission" date="2015-10" db="EMBL/GenBank/DDBJ databases">
        <authorList>
            <person name="Gilbert D.G."/>
        </authorList>
    </citation>
    <scope>NUCLEOTIDE SEQUENCE</scope>
</reference>
<dbReference type="InterPro" id="IPR046025">
    <property type="entry name" value="DUF5983"/>
</dbReference>
<name>A0A160TMC4_9ZZZZ</name>
<dbReference type="AlphaFoldDB" id="A0A160TMC4"/>
<proteinExistence type="predicted"/>
<gene>
    <name evidence="2" type="ORF">MGWOODY_Smn3171</name>
</gene>